<proteinExistence type="predicted"/>
<dbReference type="AlphaFoldDB" id="A0A291QV97"/>
<evidence type="ECO:0000256" key="1">
    <source>
        <dbReference type="SAM" id="SignalP"/>
    </source>
</evidence>
<dbReference type="InterPro" id="IPR018711">
    <property type="entry name" value="NAGPA"/>
</dbReference>
<reference evidence="3 4" key="1">
    <citation type="submission" date="2017-10" db="EMBL/GenBank/DDBJ databases">
        <title>Paenichitinophaga pekingensis gen. nov., sp. nov., isolated from activated sludge.</title>
        <authorList>
            <person name="Jin D."/>
            <person name="Kong X."/>
            <person name="Deng Y."/>
            <person name="Bai Z."/>
        </authorList>
    </citation>
    <scope>NUCLEOTIDE SEQUENCE [LARGE SCALE GENOMIC DNA]</scope>
    <source>
        <strain evidence="3 4">13</strain>
    </source>
</reference>
<sequence>MILNKKFMIRIAKMAAPAVLLLQLVAFGCKKDSTHPREIVPKAELTQRILDSTGLIANLFSDTSFVVVPGVEETDLHFQNEAGYSTHVYLLKVDLNHEGIRLQAGTPYGSKPFALQTVPVMAQYLDSAGNRVVAGLNADFFSTVGEPRGIAIKDGKILKTTWANARSASFVGVKDDGAVFIGNREDFDNMKDEFRDALGAGQILVWNNAVQVQTDVSIEPRTAVGINENGIMVFAVVDGRSFYYSNGISITDLGILLKACGSTTVVNLDGGGSSTFMIKHPLAPVWQVRNRPSDGNNRAVGNSWMIIADQP</sequence>
<accession>A0A291QV97</accession>
<name>A0A291QV97_9BACT</name>
<evidence type="ECO:0000313" key="4">
    <source>
        <dbReference type="Proteomes" id="UP000220133"/>
    </source>
</evidence>
<organism evidence="3 4">
    <name type="scientific">Chitinophaga caeni</name>
    <dbReference type="NCBI Taxonomy" id="2029983"/>
    <lineage>
        <taxon>Bacteria</taxon>
        <taxon>Pseudomonadati</taxon>
        <taxon>Bacteroidota</taxon>
        <taxon>Chitinophagia</taxon>
        <taxon>Chitinophagales</taxon>
        <taxon>Chitinophagaceae</taxon>
        <taxon>Chitinophaga</taxon>
    </lineage>
</organism>
<feature type="domain" description="Phosphodiester glycosidase" evidence="2">
    <location>
        <begin position="130"/>
        <end position="306"/>
    </location>
</feature>
<dbReference type="Pfam" id="PF09992">
    <property type="entry name" value="NAGPA"/>
    <property type="match status" value="1"/>
</dbReference>
<feature type="signal peptide" evidence="1">
    <location>
        <begin position="1"/>
        <end position="28"/>
    </location>
</feature>
<dbReference type="KEGG" id="cbae:COR50_11795"/>
<dbReference type="PANTHER" id="PTHR40446:SF2">
    <property type="entry name" value="N-ACETYLGLUCOSAMINE-1-PHOSPHODIESTER ALPHA-N-ACETYLGLUCOSAMINIDASE"/>
    <property type="match status" value="1"/>
</dbReference>
<evidence type="ECO:0000259" key="2">
    <source>
        <dbReference type="Pfam" id="PF09992"/>
    </source>
</evidence>
<keyword evidence="1" id="KW-0732">Signal</keyword>
<dbReference type="PROSITE" id="PS51257">
    <property type="entry name" value="PROKAR_LIPOPROTEIN"/>
    <property type="match status" value="1"/>
</dbReference>
<dbReference type="Proteomes" id="UP000220133">
    <property type="component" value="Chromosome"/>
</dbReference>
<dbReference type="EMBL" id="CP023777">
    <property type="protein sequence ID" value="ATL47793.1"/>
    <property type="molecule type" value="Genomic_DNA"/>
</dbReference>
<keyword evidence="4" id="KW-1185">Reference proteome</keyword>
<evidence type="ECO:0000313" key="3">
    <source>
        <dbReference type="EMBL" id="ATL47793.1"/>
    </source>
</evidence>
<gene>
    <name evidence="3" type="ORF">COR50_11795</name>
</gene>
<dbReference type="PANTHER" id="PTHR40446">
    <property type="entry name" value="N-ACETYLGLUCOSAMINE-1-PHOSPHODIESTER ALPHA-N-ACETYLGLUCOSAMINIDASE"/>
    <property type="match status" value="1"/>
</dbReference>
<feature type="chain" id="PRO_5012358170" evidence="1">
    <location>
        <begin position="29"/>
        <end position="311"/>
    </location>
</feature>
<protein>
    <submittedName>
        <fullName evidence="3">Exopolysaccharide biosynthesis protein</fullName>
    </submittedName>
</protein>